<keyword evidence="4" id="KW-0597">Phosphoprotein</keyword>
<organism evidence="15 16">
    <name type="scientific">Streptomyces hygroscopicus</name>
    <dbReference type="NCBI Taxonomy" id="1912"/>
    <lineage>
        <taxon>Bacteria</taxon>
        <taxon>Bacillati</taxon>
        <taxon>Actinomycetota</taxon>
        <taxon>Actinomycetes</taxon>
        <taxon>Kitasatosporales</taxon>
        <taxon>Streptomycetaceae</taxon>
        <taxon>Streptomyces</taxon>
        <taxon>Streptomyces violaceusniger group</taxon>
    </lineage>
</organism>
<evidence type="ECO:0000256" key="7">
    <source>
        <dbReference type="ARBA" id="ARBA00022777"/>
    </source>
</evidence>
<accession>A0ABQ3TSH8</accession>
<evidence type="ECO:0000313" key="15">
    <source>
        <dbReference type="EMBL" id="GHJ26281.1"/>
    </source>
</evidence>
<dbReference type="Gene3D" id="3.40.50.2300">
    <property type="match status" value="1"/>
</dbReference>
<feature type="transmembrane region" description="Helical" evidence="12">
    <location>
        <begin position="320"/>
        <end position="338"/>
    </location>
</feature>
<dbReference type="InterPro" id="IPR016152">
    <property type="entry name" value="PTrfase/Anion_transptr"/>
</dbReference>
<keyword evidence="12" id="KW-0812">Transmembrane</keyword>
<evidence type="ECO:0000313" key="16">
    <source>
        <dbReference type="Proteomes" id="UP001054854"/>
    </source>
</evidence>
<dbReference type="InterPro" id="IPR051351">
    <property type="entry name" value="Ascorbate-PTS_EIIA_comp"/>
</dbReference>
<dbReference type="PANTHER" id="PTHR36203:SF1">
    <property type="entry name" value="ASCORBATE-SPECIFIC PTS SYSTEM EIIA COMPONENT"/>
    <property type="match status" value="1"/>
</dbReference>
<evidence type="ECO:0000256" key="5">
    <source>
        <dbReference type="ARBA" id="ARBA00022679"/>
    </source>
</evidence>
<keyword evidence="6" id="KW-0598">Phosphotransferase system</keyword>
<evidence type="ECO:0000256" key="2">
    <source>
        <dbReference type="ARBA" id="ARBA00022448"/>
    </source>
</evidence>
<feature type="transmembrane region" description="Helical" evidence="12">
    <location>
        <begin position="373"/>
        <end position="394"/>
    </location>
</feature>
<evidence type="ECO:0000259" key="13">
    <source>
        <dbReference type="PROSITE" id="PS51094"/>
    </source>
</evidence>
<evidence type="ECO:0000256" key="8">
    <source>
        <dbReference type="ARBA" id="ARBA00037387"/>
    </source>
</evidence>
<proteinExistence type="predicted"/>
<dbReference type="InterPro" id="IPR002178">
    <property type="entry name" value="PTS_EIIA_type-2_dom"/>
</dbReference>
<feature type="region of interest" description="Disordered" evidence="11">
    <location>
        <begin position="631"/>
        <end position="703"/>
    </location>
</feature>
<dbReference type="Pfam" id="PF02302">
    <property type="entry name" value="PTS_IIB"/>
    <property type="match status" value="1"/>
</dbReference>
<feature type="transmembrane region" description="Helical" evidence="12">
    <location>
        <begin position="158"/>
        <end position="177"/>
    </location>
</feature>
<evidence type="ECO:0000256" key="11">
    <source>
        <dbReference type="SAM" id="MobiDB-lite"/>
    </source>
</evidence>
<dbReference type="InterPro" id="IPR036259">
    <property type="entry name" value="MFS_trans_sf"/>
</dbReference>
<feature type="compositionally biased region" description="Low complexity" evidence="11">
    <location>
        <begin position="192"/>
        <end position="259"/>
    </location>
</feature>
<protein>
    <recommendedName>
        <fullName evidence="9">Ascorbate-specific PTS system EIIA component</fullName>
    </recommendedName>
    <alternativeName>
        <fullName evidence="10">Ascorbate-specific phosphotransferase enzyme IIA component</fullName>
    </alternativeName>
</protein>
<dbReference type="EMBL" id="BNEK01000002">
    <property type="protein sequence ID" value="GHJ26281.1"/>
    <property type="molecule type" value="Genomic_DNA"/>
</dbReference>
<evidence type="ECO:0000256" key="10">
    <source>
        <dbReference type="ARBA" id="ARBA00042072"/>
    </source>
</evidence>
<dbReference type="PROSITE" id="PS51094">
    <property type="entry name" value="PTS_EIIA_TYPE_2"/>
    <property type="match status" value="1"/>
</dbReference>
<feature type="transmembrane region" description="Helical" evidence="12">
    <location>
        <begin position="406"/>
        <end position="426"/>
    </location>
</feature>
<dbReference type="InterPro" id="IPR011701">
    <property type="entry name" value="MFS"/>
</dbReference>
<dbReference type="Gene3D" id="1.20.1250.20">
    <property type="entry name" value="MFS general substrate transporter like domains"/>
    <property type="match status" value="1"/>
</dbReference>
<gene>
    <name evidence="15" type="ORF">TPA0910_07140</name>
</gene>
<reference evidence="15" key="1">
    <citation type="submission" date="2024-05" db="EMBL/GenBank/DDBJ databases">
        <title>Whole genome shotgun sequence of Streptomyces hygroscopicus NBRC 113678.</title>
        <authorList>
            <person name="Komaki H."/>
            <person name="Tamura T."/>
        </authorList>
    </citation>
    <scope>NUCLEOTIDE SEQUENCE</scope>
    <source>
        <strain evidence="15">N11-34</strain>
    </source>
</reference>
<feature type="transmembrane region" description="Helical" evidence="12">
    <location>
        <begin position="68"/>
        <end position="86"/>
    </location>
</feature>
<dbReference type="InterPro" id="IPR003501">
    <property type="entry name" value="PTS_EIIB_2/3"/>
</dbReference>
<dbReference type="Pfam" id="PF07690">
    <property type="entry name" value="MFS_1"/>
    <property type="match status" value="1"/>
</dbReference>
<feature type="domain" description="PTS EIIA type-2" evidence="13">
    <location>
        <begin position="487"/>
        <end position="630"/>
    </location>
</feature>
<feature type="transmembrane region" description="Helical" evidence="12">
    <location>
        <begin position="93"/>
        <end position="113"/>
    </location>
</feature>
<feature type="transmembrane region" description="Helical" evidence="12">
    <location>
        <begin position="133"/>
        <end position="151"/>
    </location>
</feature>
<keyword evidence="12" id="KW-0472">Membrane</keyword>
<dbReference type="Pfam" id="PF00359">
    <property type="entry name" value="PTS_EIIA_2"/>
    <property type="match status" value="1"/>
</dbReference>
<dbReference type="InterPro" id="IPR036095">
    <property type="entry name" value="PTS_EIIB-like_sf"/>
</dbReference>
<comment type="caution">
    <text evidence="15">The sequence shown here is derived from an EMBL/GenBank/DDBJ whole genome shotgun (WGS) entry which is preliminary data.</text>
</comment>
<evidence type="ECO:0000256" key="12">
    <source>
        <dbReference type="SAM" id="Phobius"/>
    </source>
</evidence>
<sequence>MGCYLGGAAAARAGDEMSGPALLLAGPALTGSPSSGSTLLAGIMVTAAAGGPLFGVLLDRSARPGRPLAAALALYAAALTAILLCLGRLPFALAVLLAVGAGLLGPALSGGWTSQLPRVAPPGTLPRATALDAMTFSLAALVGPALAGAVAGAAGAPAAVAVSIALIGLALPAAWTLPAPAPVPWPGPVPPAARSLPADPAASPSPSALPSPSASRNPSASASPSASRDPSASPSAPRGPAASRDLSALPSPSASRGPASVPPPGPSVLADLTAGLRAIVRNRPLARATATSVVSCVGQGALLTCCPPLGAAVLGGPDRGALLLSATAASALVANAALARRRRAPRPDAVLLGSTLLLVLAPLLAATGRPVPLIAAVLLAGAAEGPQLTALFAVRHREAPERLRGQVFTTGASLKITGFALGAAFAGPLATWSLPGALVAAAGCEALAALVFVCLPDTAVATASPRPPALCDGVMSVMMTRMKDLKDLLPVEAVRLDVRAADWRAAIAVAGRLMVETGVTTEEYTREMVANVEENGPYIVIAPGVAFAHSRPSPAVLTTGMSWVRLAEPVEFGHESNDPVTLVVALAAQDSAAHTSAMAALARLLGDPATAAALATAPAPEALHAVLAGERAEGGPEAPEPPASAGPLASAEPPAFTGPLASAGPSASAESSATAPSPGAPEPSSSPEPSPESSPEPSAAEPRAASLHKILTVCGNGVGTSLFLKNTLEQVLDRWGWSRFVTVEATDTISAKGKASEAVALFTSREIARTLGDVGRPVKVVQDFTSTAEVDSVLRDTYDV</sequence>
<evidence type="ECO:0000256" key="4">
    <source>
        <dbReference type="ARBA" id="ARBA00022553"/>
    </source>
</evidence>
<evidence type="ECO:0000256" key="1">
    <source>
        <dbReference type="ARBA" id="ARBA00004496"/>
    </source>
</evidence>
<keyword evidence="16" id="KW-1185">Reference proteome</keyword>
<evidence type="ECO:0000256" key="6">
    <source>
        <dbReference type="ARBA" id="ARBA00022683"/>
    </source>
</evidence>
<dbReference type="InterPro" id="IPR013011">
    <property type="entry name" value="PTS_EIIB_2"/>
</dbReference>
<dbReference type="Gene3D" id="3.40.930.10">
    <property type="entry name" value="Mannitol-specific EII, Chain A"/>
    <property type="match status" value="1"/>
</dbReference>
<feature type="region of interest" description="Disordered" evidence="11">
    <location>
        <begin position="190"/>
        <end position="266"/>
    </location>
</feature>
<feature type="domain" description="PTS EIIB type-2" evidence="14">
    <location>
        <begin position="708"/>
        <end position="799"/>
    </location>
</feature>
<feature type="compositionally biased region" description="Low complexity" evidence="11">
    <location>
        <begin position="645"/>
        <end position="677"/>
    </location>
</feature>
<evidence type="ECO:0000259" key="14">
    <source>
        <dbReference type="PROSITE" id="PS51099"/>
    </source>
</evidence>
<keyword evidence="3" id="KW-0963">Cytoplasm</keyword>
<feature type="transmembrane region" description="Helical" evidence="12">
    <location>
        <begin position="350"/>
        <end position="367"/>
    </location>
</feature>
<comment type="function">
    <text evidence="8">The phosphoenolpyruvate-dependent sugar phosphotransferase system (sugar PTS), a major carbohydrate active transport system, catalyzes the phosphorylation of incoming sugar substrates concomitantly with their translocation across the cell membrane. The enzyme II UlaABC PTS system is involved in ascorbate transport.</text>
</comment>
<keyword evidence="12" id="KW-1133">Transmembrane helix</keyword>
<comment type="subcellular location">
    <subcellularLocation>
        <location evidence="1">Cytoplasm</location>
    </subcellularLocation>
</comment>
<keyword evidence="2" id="KW-0813">Transport</keyword>
<keyword evidence="5" id="KW-0808">Transferase</keyword>
<dbReference type="SUPFAM" id="SSF55804">
    <property type="entry name" value="Phoshotransferase/anion transport protein"/>
    <property type="match status" value="1"/>
</dbReference>
<keyword evidence="7" id="KW-0418">Kinase</keyword>
<dbReference type="Proteomes" id="UP001054854">
    <property type="component" value="Unassembled WGS sequence"/>
</dbReference>
<dbReference type="SUPFAM" id="SSF103473">
    <property type="entry name" value="MFS general substrate transporter"/>
    <property type="match status" value="1"/>
</dbReference>
<evidence type="ECO:0000256" key="3">
    <source>
        <dbReference type="ARBA" id="ARBA00022490"/>
    </source>
</evidence>
<dbReference type="PANTHER" id="PTHR36203">
    <property type="entry name" value="ASCORBATE-SPECIFIC PTS SYSTEM EIIA COMPONENT"/>
    <property type="match status" value="1"/>
</dbReference>
<dbReference type="CDD" id="cd05563">
    <property type="entry name" value="PTS_IIB_ascorbate"/>
    <property type="match status" value="1"/>
</dbReference>
<name>A0ABQ3TSH8_STRHY</name>
<dbReference type="SUPFAM" id="SSF52794">
    <property type="entry name" value="PTS system IIB component-like"/>
    <property type="match status" value="1"/>
</dbReference>
<feature type="compositionally biased region" description="Pro residues" evidence="11">
    <location>
        <begin position="678"/>
        <end position="694"/>
    </location>
</feature>
<evidence type="ECO:0000256" key="9">
    <source>
        <dbReference type="ARBA" id="ARBA00041175"/>
    </source>
</evidence>
<dbReference type="PROSITE" id="PS51099">
    <property type="entry name" value="PTS_EIIB_TYPE_2"/>
    <property type="match status" value="1"/>
</dbReference>
<feature type="transmembrane region" description="Helical" evidence="12">
    <location>
        <begin position="38"/>
        <end position="56"/>
    </location>
</feature>